<protein>
    <recommendedName>
        <fullName evidence="7">RZ-type domain-containing protein</fullName>
    </recommendedName>
</protein>
<keyword evidence="4" id="KW-0863">Zinc-finger</keyword>
<evidence type="ECO:0000256" key="3">
    <source>
        <dbReference type="ARBA" id="ARBA00022723"/>
    </source>
</evidence>
<dbReference type="InterPro" id="IPR046439">
    <property type="entry name" value="ZF_RZ_dom"/>
</dbReference>
<evidence type="ECO:0000313" key="9">
    <source>
        <dbReference type="Proteomes" id="UP000683360"/>
    </source>
</evidence>
<keyword evidence="9" id="KW-1185">Reference proteome</keyword>
<evidence type="ECO:0000259" key="7">
    <source>
        <dbReference type="PROSITE" id="PS51981"/>
    </source>
</evidence>
<proteinExistence type="predicted"/>
<organism evidence="8 9">
    <name type="scientific">Mytilus edulis</name>
    <name type="common">Blue mussel</name>
    <dbReference type="NCBI Taxonomy" id="6550"/>
    <lineage>
        <taxon>Eukaryota</taxon>
        <taxon>Metazoa</taxon>
        <taxon>Spiralia</taxon>
        <taxon>Lophotrochozoa</taxon>
        <taxon>Mollusca</taxon>
        <taxon>Bivalvia</taxon>
        <taxon>Autobranchia</taxon>
        <taxon>Pteriomorphia</taxon>
        <taxon>Mytilida</taxon>
        <taxon>Mytiloidea</taxon>
        <taxon>Mytilidae</taxon>
        <taxon>Mytilinae</taxon>
        <taxon>Mytilus</taxon>
    </lineage>
</organism>
<keyword evidence="6" id="KW-0391">Immunity</keyword>
<name>A0A8S3QC35_MYTED</name>
<dbReference type="Pfam" id="PF20173">
    <property type="entry name" value="ZnF_RZ-type"/>
    <property type="match status" value="1"/>
</dbReference>
<dbReference type="GO" id="GO:0005737">
    <property type="term" value="C:cytoplasm"/>
    <property type="evidence" value="ECO:0007669"/>
    <property type="project" value="UniProtKB-SubCell"/>
</dbReference>
<evidence type="ECO:0000313" key="8">
    <source>
        <dbReference type="EMBL" id="CAG2194387.1"/>
    </source>
</evidence>
<dbReference type="OrthoDB" id="2423195at2759"/>
<comment type="subcellular location">
    <subcellularLocation>
        <location evidence="1">Cytoplasm</location>
    </subcellularLocation>
</comment>
<comment type="caution">
    <text evidence="8">The sequence shown here is derived from an EMBL/GenBank/DDBJ whole genome shotgun (WGS) entry which is preliminary data.</text>
</comment>
<accession>A0A8S3QC35</accession>
<dbReference type="GO" id="GO:0002376">
    <property type="term" value="P:immune system process"/>
    <property type="evidence" value="ECO:0007669"/>
    <property type="project" value="UniProtKB-KW"/>
</dbReference>
<reference evidence="8" key="1">
    <citation type="submission" date="2021-03" db="EMBL/GenBank/DDBJ databases">
        <authorList>
            <person name="Bekaert M."/>
        </authorList>
    </citation>
    <scope>NUCLEOTIDE SEQUENCE</scope>
</reference>
<feature type="domain" description="RZ-type" evidence="7">
    <location>
        <begin position="375"/>
        <end position="430"/>
    </location>
</feature>
<evidence type="ECO:0000256" key="2">
    <source>
        <dbReference type="ARBA" id="ARBA00022490"/>
    </source>
</evidence>
<evidence type="ECO:0000256" key="5">
    <source>
        <dbReference type="ARBA" id="ARBA00022833"/>
    </source>
</evidence>
<gene>
    <name evidence="8" type="ORF">MEDL_9455</name>
</gene>
<evidence type="ECO:0000256" key="4">
    <source>
        <dbReference type="ARBA" id="ARBA00022771"/>
    </source>
</evidence>
<sequence>MASCDEQCQAIISCGHRCQRHCTEPCNTEDDCMELIKVEARCGHLVQVGCCTKYDPPCRILCSSFLACGHKCQGTCSDCSQGRLHVPCKKKCNRNLVCGHICKESCNYRCPPCKQKCDRQCIHGDTCKSRCGDSCIQCIELCKWDCKAECPNRFKCEQLCMEPCKRQKCNTLCNRRLDCGHTCSGLFCESSKCICKVCENLTEILFGYEDEDNAMFIRLKDCKCVLEVNGLDQYISNVLDNPSDEIVSLKCPKCSTKISTSNRYCNELKIINKNICEVFQTIRNIEEGTDLHAKRRTRYARQEHHEFYLEIRRLQLTVDIHKFKTKLSEQNKEIPFPDNIQKHLLKLESIEVMKDVDLSIIRKDTEEVSSRMIGLTLKEKQMIKRAMKNEFMGSGHWYKCKNEHYYSIGECGMPMEQIKCPPVWCANRRC</sequence>
<keyword evidence="2" id="KW-0963">Cytoplasm</keyword>
<dbReference type="AlphaFoldDB" id="A0A8S3QC35"/>
<dbReference type="EMBL" id="CAJPWZ010000477">
    <property type="protein sequence ID" value="CAG2194387.1"/>
    <property type="molecule type" value="Genomic_DNA"/>
</dbReference>
<evidence type="ECO:0000256" key="6">
    <source>
        <dbReference type="ARBA" id="ARBA00022859"/>
    </source>
</evidence>
<keyword evidence="5" id="KW-0862">Zinc</keyword>
<keyword evidence="3" id="KW-0479">Metal-binding</keyword>
<evidence type="ECO:0000256" key="1">
    <source>
        <dbReference type="ARBA" id="ARBA00004496"/>
    </source>
</evidence>
<dbReference type="GO" id="GO:0008270">
    <property type="term" value="F:zinc ion binding"/>
    <property type="evidence" value="ECO:0007669"/>
    <property type="project" value="UniProtKB-KW"/>
</dbReference>
<dbReference type="PROSITE" id="PS51981">
    <property type="entry name" value="ZF_RZ"/>
    <property type="match status" value="1"/>
</dbReference>
<dbReference type="Proteomes" id="UP000683360">
    <property type="component" value="Unassembled WGS sequence"/>
</dbReference>